<feature type="transmembrane region" description="Helical" evidence="1">
    <location>
        <begin position="433"/>
        <end position="455"/>
    </location>
</feature>
<feature type="domain" description="HD" evidence="2">
    <location>
        <begin position="488"/>
        <end position="632"/>
    </location>
</feature>
<dbReference type="InterPro" id="IPR006674">
    <property type="entry name" value="HD_domain"/>
</dbReference>
<dbReference type="PANTHER" id="PTHR36442">
    <property type="entry name" value="CYCLIC-DI-AMP PHOSPHODIESTERASE PGPH"/>
    <property type="match status" value="1"/>
</dbReference>
<dbReference type="Pfam" id="PF07697">
    <property type="entry name" value="7TMR-HDED"/>
    <property type="match status" value="1"/>
</dbReference>
<dbReference type="InterPro" id="IPR006675">
    <property type="entry name" value="HDIG_dom"/>
</dbReference>
<gene>
    <name evidence="3" type="ORF">GSM42_07740</name>
</gene>
<feature type="transmembrane region" description="Helical" evidence="1">
    <location>
        <begin position="369"/>
        <end position="390"/>
    </location>
</feature>
<reference evidence="3 4" key="1">
    <citation type="submission" date="2019-12" db="EMBL/GenBank/DDBJ databases">
        <title>Whole-genome analyses of novel actinobacteria.</title>
        <authorList>
            <person name="Sahin N."/>
            <person name="Saygin H."/>
        </authorList>
    </citation>
    <scope>NUCLEOTIDE SEQUENCE [LARGE SCALE GENOMIC DNA]</scope>
    <source>
        <strain evidence="3 4">KC615</strain>
    </source>
</reference>
<sequence>MGKSQRDSFLQGQWKTNFSIQMLIYAIFGVAFYLLLLPHALPQFVDIKVGKVSRETIISPITKIDETATKLAQDRAVESVDPQYTKNEELTNSQIEKIDLVFADARRIIADKTLTEPEKIKSLKDAITKELPEEFYYKLVRTPENELTDLRLTTRDIVSDLLEEGIRTQELASKKDQVDRMLVISSLSSNSRYLAREMARYFLIANELYDQKKTDSLKEAAKDSVDSIPIKKGQVLVSSGEVVTDDQYRKLTEMGIIREQTNFLPYVGLLLFVALILAIFRFYVQRFHSFVHADNSQLLLLISILLLTLIGMKIVTLGQNLEWSTVGFLAPVALGTMLITLLLNSKLSISASLILCVASSMFFKGDNQFLFDFRFGLIALISGIISTFALDDVKRRSAVLKAGVLTSSISMIVILALYTLTPTESDITQLFQSLLFGFIGGIFSAVLTIGFLPYFETLFGILSPLRLLELSNPNHPLLQDLLYKAPGTYHHSIIVGNLAEAAAESIGADGFLARVGAYYHDVGKLKRPQFFIENQIHRDNPHDKISPNLSKTIILSHPRDGVEMLKVHRIPKAIQDIAAQHHGTTLLKFFYYRALEQSNGTKVIEEDYRYPGPKAQFKEAAIVGIADCVEAAVRSISKPSPSRIENMIGKIIRDRLEDGQFHECDLTFKECNTIAKAMAATLQGIFHSRIEYPDDIPKGGK</sequence>
<evidence type="ECO:0000259" key="2">
    <source>
        <dbReference type="PROSITE" id="PS51831"/>
    </source>
</evidence>
<feature type="transmembrane region" description="Helical" evidence="1">
    <location>
        <begin position="20"/>
        <end position="41"/>
    </location>
</feature>
<dbReference type="CDD" id="cd00077">
    <property type="entry name" value="HDc"/>
    <property type="match status" value="1"/>
</dbReference>
<comment type="caution">
    <text evidence="3">The sequence shown here is derived from an EMBL/GenBank/DDBJ whole genome shotgun (WGS) entry which is preliminary data.</text>
</comment>
<keyword evidence="4" id="KW-1185">Reference proteome</keyword>
<keyword evidence="1" id="KW-0472">Membrane</keyword>
<dbReference type="NCBIfam" id="TIGR00277">
    <property type="entry name" value="HDIG"/>
    <property type="match status" value="1"/>
</dbReference>
<dbReference type="Gene3D" id="1.10.3210.10">
    <property type="entry name" value="Hypothetical protein af1432"/>
    <property type="match status" value="1"/>
</dbReference>
<dbReference type="EMBL" id="WUUL01000004">
    <property type="protein sequence ID" value="MXQ53622.1"/>
    <property type="molecule type" value="Genomic_DNA"/>
</dbReference>
<keyword evidence="1" id="KW-1133">Transmembrane helix</keyword>
<evidence type="ECO:0000313" key="4">
    <source>
        <dbReference type="Proteomes" id="UP000430692"/>
    </source>
</evidence>
<feature type="transmembrane region" description="Helical" evidence="1">
    <location>
        <begin position="263"/>
        <end position="284"/>
    </location>
</feature>
<dbReference type="InterPro" id="IPR011621">
    <property type="entry name" value="Metal-dep_PHydrolase_7TM_intra"/>
</dbReference>
<accession>A0A6I4VZX4</accession>
<dbReference type="RefSeq" id="WP_160800979.1">
    <property type="nucleotide sequence ID" value="NZ_WUUL01000004.1"/>
</dbReference>
<keyword evidence="1" id="KW-0812">Transmembrane</keyword>
<feature type="transmembrane region" description="Helical" evidence="1">
    <location>
        <begin position="296"/>
        <end position="317"/>
    </location>
</feature>
<dbReference type="SMART" id="SM00471">
    <property type="entry name" value="HDc"/>
    <property type="match status" value="1"/>
</dbReference>
<name>A0A6I4VZX4_9BACL</name>
<dbReference type="Pfam" id="PF01966">
    <property type="entry name" value="HD"/>
    <property type="match status" value="1"/>
</dbReference>
<dbReference type="Proteomes" id="UP000430692">
    <property type="component" value="Unassembled WGS sequence"/>
</dbReference>
<dbReference type="InterPro" id="IPR052722">
    <property type="entry name" value="PgpH_phosphodiesterase"/>
</dbReference>
<dbReference type="PROSITE" id="PS51831">
    <property type="entry name" value="HD"/>
    <property type="match status" value="1"/>
</dbReference>
<dbReference type="Pfam" id="PF07698">
    <property type="entry name" value="7TM-7TMR_HD"/>
    <property type="match status" value="1"/>
</dbReference>
<dbReference type="SUPFAM" id="SSF109604">
    <property type="entry name" value="HD-domain/PDEase-like"/>
    <property type="match status" value="1"/>
</dbReference>
<evidence type="ECO:0000256" key="1">
    <source>
        <dbReference type="SAM" id="Phobius"/>
    </source>
</evidence>
<dbReference type="InterPro" id="IPR011624">
    <property type="entry name" value="Metal-dep_PHydrolase_7TM_extra"/>
</dbReference>
<organism evidence="3 4">
    <name type="scientific">Shimazuella alba</name>
    <dbReference type="NCBI Taxonomy" id="2690964"/>
    <lineage>
        <taxon>Bacteria</taxon>
        <taxon>Bacillati</taxon>
        <taxon>Bacillota</taxon>
        <taxon>Bacilli</taxon>
        <taxon>Bacillales</taxon>
        <taxon>Thermoactinomycetaceae</taxon>
        <taxon>Shimazuella</taxon>
    </lineage>
</organism>
<proteinExistence type="predicted"/>
<feature type="transmembrane region" description="Helical" evidence="1">
    <location>
        <begin position="402"/>
        <end position="421"/>
    </location>
</feature>
<dbReference type="PANTHER" id="PTHR36442:SF1">
    <property type="entry name" value="CYCLIC-DI-AMP PHOSPHODIESTERASE PGPH"/>
    <property type="match status" value="1"/>
</dbReference>
<dbReference type="InterPro" id="IPR003607">
    <property type="entry name" value="HD/PDEase_dom"/>
</dbReference>
<dbReference type="AlphaFoldDB" id="A0A6I4VZX4"/>
<evidence type="ECO:0000313" key="3">
    <source>
        <dbReference type="EMBL" id="MXQ53622.1"/>
    </source>
</evidence>
<protein>
    <submittedName>
        <fullName evidence="3">HDIG domain-containing protein</fullName>
    </submittedName>
</protein>